<evidence type="ECO:0000313" key="4">
    <source>
        <dbReference type="Proteomes" id="UP000014038"/>
    </source>
</evidence>
<name>N6VP98_9HYPH</name>
<organism evidence="3 4">
    <name type="scientific">Bartonella bovis 91-4</name>
    <dbReference type="NCBI Taxonomy" id="1094491"/>
    <lineage>
        <taxon>Bacteria</taxon>
        <taxon>Pseudomonadati</taxon>
        <taxon>Pseudomonadota</taxon>
        <taxon>Alphaproteobacteria</taxon>
        <taxon>Hyphomicrobiales</taxon>
        <taxon>Bartonellaceae</taxon>
        <taxon>Bartonella</taxon>
    </lineage>
</organism>
<feature type="region of interest" description="Disordered" evidence="1">
    <location>
        <begin position="83"/>
        <end position="110"/>
    </location>
</feature>
<dbReference type="AlphaFoldDB" id="N6VP98"/>
<feature type="chain" id="PRO_5004126441" evidence="2">
    <location>
        <begin position="23"/>
        <end position="110"/>
    </location>
</feature>
<evidence type="ECO:0000313" key="3">
    <source>
        <dbReference type="EMBL" id="ENN92887.1"/>
    </source>
</evidence>
<protein>
    <submittedName>
        <fullName evidence="3">Uncharacterized protein</fullName>
    </submittedName>
</protein>
<comment type="caution">
    <text evidence="3">The sequence shown here is derived from an EMBL/GenBank/DDBJ whole genome shotgun (WGS) entry which is preliminary data.</text>
</comment>
<keyword evidence="2" id="KW-0732">Signal</keyword>
<feature type="signal peptide" evidence="2">
    <location>
        <begin position="1"/>
        <end position="22"/>
    </location>
</feature>
<evidence type="ECO:0000256" key="2">
    <source>
        <dbReference type="SAM" id="SignalP"/>
    </source>
</evidence>
<accession>N6VP98</accession>
<sequence>MKIKHFGIIVLFILGSNSSVQGANLMVVKGLALNVATTFVSTDLHFDEWNSDSINNTILNISCTDQNKWTTNYGKKYAASLTQNNKGRPSLKSNKKPRRPRWSRIHPLSF</sequence>
<dbReference type="PATRIC" id="fig|1094491.5.peg.173"/>
<feature type="compositionally biased region" description="Basic residues" evidence="1">
    <location>
        <begin position="93"/>
        <end position="104"/>
    </location>
</feature>
<dbReference type="Proteomes" id="UP000014038">
    <property type="component" value="Chromosome"/>
</dbReference>
<proteinExistence type="predicted"/>
<reference evidence="3 4" key="1">
    <citation type="journal article" date="2013" name="PLoS Genet.">
        <title>A gene transfer agent and a dynamic repertoire of secretion systems hold the keys to the explosive radiation of the emerging pathogen Bartonella.</title>
        <authorList>
            <person name="Guy L."/>
            <person name="Nystedt B."/>
            <person name="Toft C."/>
            <person name="Zaremba-Niedzwiedzka K."/>
            <person name="Berglund E.C."/>
            <person name="Granberg F."/>
            <person name="Naslund K."/>
            <person name="Eriksson A.S."/>
            <person name="Andersson S.G."/>
        </authorList>
    </citation>
    <scope>NUCLEOTIDE SEQUENCE [LARGE SCALE GENOMIC DNA]</scope>
    <source>
        <strain evidence="3 4">91-4</strain>
    </source>
</reference>
<dbReference type="EMBL" id="AGWA01000001">
    <property type="protein sequence ID" value="ENN92887.1"/>
    <property type="molecule type" value="Genomic_DNA"/>
</dbReference>
<dbReference type="RefSeq" id="WP_010700731.1">
    <property type="nucleotide sequence ID" value="NZ_CM001844.1"/>
</dbReference>
<evidence type="ECO:0000256" key="1">
    <source>
        <dbReference type="SAM" id="MobiDB-lite"/>
    </source>
</evidence>
<keyword evidence="4" id="KW-1185">Reference proteome</keyword>
<gene>
    <name evidence="3" type="ORF">BBbe_01580</name>
</gene>
<dbReference type="HOGENOM" id="CLU_2165994_0_0_5"/>
<dbReference type="eggNOG" id="ENOG50301NW">
    <property type="taxonomic scope" value="Bacteria"/>
</dbReference>